<evidence type="ECO:0000313" key="3">
    <source>
        <dbReference type="EMBL" id="OMO81607.1"/>
    </source>
</evidence>
<feature type="compositionally biased region" description="Pro residues" evidence="1">
    <location>
        <begin position="68"/>
        <end position="82"/>
    </location>
</feature>
<keyword evidence="4" id="KW-1185">Reference proteome</keyword>
<evidence type="ECO:0000256" key="1">
    <source>
        <dbReference type="SAM" id="MobiDB-lite"/>
    </source>
</evidence>
<reference evidence="4" key="1">
    <citation type="submission" date="2013-09" db="EMBL/GenBank/DDBJ databases">
        <title>Corchorus olitorius genome sequencing.</title>
        <authorList>
            <person name="Alam M."/>
            <person name="Haque M.S."/>
            <person name="Islam M.S."/>
            <person name="Emdad E.M."/>
            <person name="Islam M.M."/>
            <person name="Ahmed B."/>
            <person name="Halim A."/>
            <person name="Hossen Q.M.M."/>
            <person name="Hossain M.Z."/>
            <person name="Ahmed R."/>
            <person name="Khan M.M."/>
            <person name="Islam R."/>
            <person name="Rashid M.M."/>
            <person name="Khan S.A."/>
            <person name="Rahman M.S."/>
            <person name="Alam M."/>
            <person name="Yahiya A.S."/>
            <person name="Khan M.S."/>
            <person name="Azam M.S."/>
            <person name="Haque T."/>
            <person name="Lashkar M.Z.H."/>
            <person name="Akhand A.I."/>
            <person name="Morshed G."/>
            <person name="Roy S."/>
            <person name="Uddin K.S."/>
            <person name="Rabeya T."/>
            <person name="Hossain A.S."/>
            <person name="Chowdhury A."/>
            <person name="Snigdha A.R."/>
            <person name="Mortoza M.S."/>
            <person name="Matin S.A."/>
            <person name="Hoque S.M.E."/>
            <person name="Islam M.K."/>
            <person name="Roy D.K."/>
            <person name="Haider R."/>
            <person name="Moosa M.M."/>
            <person name="Elias S.M."/>
            <person name="Hasan A.M."/>
            <person name="Jahan S."/>
            <person name="Shafiuddin M."/>
            <person name="Mahmood N."/>
            <person name="Shommy N.S."/>
        </authorList>
    </citation>
    <scope>NUCLEOTIDE SEQUENCE [LARGE SCALE GENOMIC DNA]</scope>
    <source>
        <strain evidence="4">cv. O-4</strain>
    </source>
</reference>
<evidence type="ECO:0008006" key="5">
    <source>
        <dbReference type="Google" id="ProtNLM"/>
    </source>
</evidence>
<feature type="compositionally biased region" description="Polar residues" evidence="1">
    <location>
        <begin position="161"/>
        <end position="181"/>
    </location>
</feature>
<keyword evidence="2" id="KW-0812">Transmembrane</keyword>
<dbReference type="Proteomes" id="UP000187203">
    <property type="component" value="Unassembled WGS sequence"/>
</dbReference>
<feature type="transmembrane region" description="Helical" evidence="2">
    <location>
        <begin position="220"/>
        <end position="247"/>
    </location>
</feature>
<keyword evidence="2" id="KW-1133">Transmembrane helix</keyword>
<evidence type="ECO:0000256" key="2">
    <source>
        <dbReference type="SAM" id="Phobius"/>
    </source>
</evidence>
<dbReference type="EMBL" id="AWUE01018252">
    <property type="protein sequence ID" value="OMO81607.1"/>
    <property type="molecule type" value="Genomic_DNA"/>
</dbReference>
<comment type="caution">
    <text evidence="3">The sequence shown here is derived from an EMBL/GenBank/DDBJ whole genome shotgun (WGS) entry which is preliminary data.</text>
</comment>
<feature type="region of interest" description="Disordered" evidence="1">
    <location>
        <begin position="1"/>
        <end position="199"/>
    </location>
</feature>
<gene>
    <name evidence="3" type="ORF">COLO4_23490</name>
</gene>
<dbReference type="AlphaFoldDB" id="A0A1R3IGB1"/>
<accession>A0A1R3IGB1</accession>
<proteinExistence type="predicted"/>
<organism evidence="3 4">
    <name type="scientific">Corchorus olitorius</name>
    <dbReference type="NCBI Taxonomy" id="93759"/>
    <lineage>
        <taxon>Eukaryota</taxon>
        <taxon>Viridiplantae</taxon>
        <taxon>Streptophyta</taxon>
        <taxon>Embryophyta</taxon>
        <taxon>Tracheophyta</taxon>
        <taxon>Spermatophyta</taxon>
        <taxon>Magnoliopsida</taxon>
        <taxon>eudicotyledons</taxon>
        <taxon>Gunneridae</taxon>
        <taxon>Pentapetalae</taxon>
        <taxon>rosids</taxon>
        <taxon>malvids</taxon>
        <taxon>Malvales</taxon>
        <taxon>Malvaceae</taxon>
        <taxon>Grewioideae</taxon>
        <taxon>Apeibeae</taxon>
        <taxon>Corchorus</taxon>
    </lineage>
</organism>
<evidence type="ECO:0000313" key="4">
    <source>
        <dbReference type="Proteomes" id="UP000187203"/>
    </source>
</evidence>
<dbReference type="STRING" id="93759.A0A1R3IGB1"/>
<protein>
    <recommendedName>
        <fullName evidence="5">Late embryogenesis abundant protein, LEA-14</fullName>
    </recommendedName>
</protein>
<sequence length="343" mass="38716">MEHQHAETNPHFLDAEEVTPEQREYIPQTLLPRQRGHDQRPRRPPSGPIEGQPPHHQRPQPLGDQHSRPPPTGPTEGQPPPHQRLQPLGPSPPEQHHGDQPHVPLHVWVPPPHHEGQHRQGHQQPPPPLGIWGQLPSSRTQGPPTKKPKRGRSRKEVVMQPQLQDQQPSASLIRPTTQGESTTEHHPSPGSAPPAKPRENMHHHSALFLPRARRTKPITWFAAAFCIIFWLAIIIGGLIVLVVYLVFRPRSPRFDVTSVTFNAAYLDMGYLLNADVQVLANFTNPNKKIENNRVMFTVKGVFRARSNFGSVWRYSYWLHGQCGIIVSSPPSGVLKAKLCKTRH</sequence>
<dbReference type="OrthoDB" id="1924574at2759"/>
<name>A0A1R3IGB1_9ROSI</name>
<keyword evidence="2" id="KW-0472">Membrane</keyword>